<dbReference type="EMBL" id="FQWY01000011">
    <property type="protein sequence ID" value="SHG76528.1"/>
    <property type="molecule type" value="Genomic_DNA"/>
</dbReference>
<reference evidence="5" key="1">
    <citation type="submission" date="2016-11" db="EMBL/GenBank/DDBJ databases">
        <authorList>
            <person name="Varghese N."/>
            <person name="Submissions S."/>
        </authorList>
    </citation>
    <scope>NUCLEOTIDE SEQUENCE [LARGE SCALE GENOMIC DNA]</scope>
    <source>
        <strain evidence="5">DSM 11003</strain>
    </source>
</reference>
<dbReference type="STRING" id="1123382.SAMN02745221_00929"/>
<dbReference type="NCBIfam" id="NF003843">
    <property type="entry name" value="PRK05422.1"/>
    <property type="match status" value="1"/>
</dbReference>
<organism evidence="4 5">
    <name type="scientific">Thermosyntropha lipolytica DSM 11003</name>
    <dbReference type="NCBI Taxonomy" id="1123382"/>
    <lineage>
        <taxon>Bacteria</taxon>
        <taxon>Bacillati</taxon>
        <taxon>Bacillota</taxon>
        <taxon>Clostridia</taxon>
        <taxon>Eubacteriales</taxon>
        <taxon>Syntrophomonadaceae</taxon>
        <taxon>Thermosyntropha</taxon>
    </lineage>
</organism>
<evidence type="ECO:0000313" key="5">
    <source>
        <dbReference type="Proteomes" id="UP000242329"/>
    </source>
</evidence>
<keyword evidence="1 3" id="KW-0963">Cytoplasm</keyword>
<dbReference type="GO" id="GO:0070929">
    <property type="term" value="P:trans-translation"/>
    <property type="evidence" value="ECO:0007669"/>
    <property type="project" value="UniProtKB-UniRule"/>
</dbReference>
<dbReference type="GO" id="GO:0070930">
    <property type="term" value="P:trans-translation-dependent protein tagging"/>
    <property type="evidence" value="ECO:0007669"/>
    <property type="project" value="TreeGrafter"/>
</dbReference>
<proteinExistence type="inferred from homology"/>
<name>A0A1M5MGQ6_9FIRM</name>
<dbReference type="Proteomes" id="UP000242329">
    <property type="component" value="Unassembled WGS sequence"/>
</dbReference>
<dbReference type="SUPFAM" id="SSF74982">
    <property type="entry name" value="Small protein B (SmpB)"/>
    <property type="match status" value="1"/>
</dbReference>
<dbReference type="PROSITE" id="PS01317">
    <property type="entry name" value="SSRP"/>
    <property type="match status" value="1"/>
</dbReference>
<comment type="subcellular location">
    <subcellularLocation>
        <location evidence="3">Cytoplasm</location>
    </subcellularLocation>
    <text evidence="3">The tmRNA-SmpB complex associates with stalled 70S ribosomes.</text>
</comment>
<keyword evidence="2 3" id="KW-0694">RNA-binding</keyword>
<dbReference type="OrthoDB" id="9805462at2"/>
<dbReference type="Pfam" id="PF01668">
    <property type="entry name" value="SmpB"/>
    <property type="match status" value="1"/>
</dbReference>
<evidence type="ECO:0000256" key="3">
    <source>
        <dbReference type="HAMAP-Rule" id="MF_00023"/>
    </source>
</evidence>
<dbReference type="RefSeq" id="WP_073090760.1">
    <property type="nucleotide sequence ID" value="NZ_FQWY01000011.1"/>
</dbReference>
<evidence type="ECO:0000256" key="2">
    <source>
        <dbReference type="ARBA" id="ARBA00022884"/>
    </source>
</evidence>
<comment type="function">
    <text evidence="3">Required for rescue of stalled ribosomes mediated by trans-translation. Binds to transfer-messenger RNA (tmRNA), required for stable association of tmRNA with ribosomes. tmRNA and SmpB together mimic tRNA shape, replacing the anticodon stem-loop with SmpB. tmRNA is encoded by the ssrA gene; the 2 termini fold to resemble tRNA(Ala) and it encodes a 'tag peptide', a short internal open reading frame. During trans-translation Ala-aminoacylated tmRNA acts like a tRNA, entering the A-site of stalled ribosomes, displacing the stalled mRNA. The ribosome then switches to translate the ORF on the tmRNA; the nascent peptide is terminated with the 'tag peptide' encoded by the tmRNA and targeted for degradation. The ribosome is freed to recommence translation, which seems to be the essential function of trans-translation.</text>
</comment>
<dbReference type="InterPro" id="IPR023620">
    <property type="entry name" value="SmpB"/>
</dbReference>
<accession>A0A1M5MGQ6</accession>
<comment type="similarity">
    <text evidence="3">Belongs to the SmpB family.</text>
</comment>
<dbReference type="PANTHER" id="PTHR30308">
    <property type="entry name" value="TMRNA-BINDING COMPONENT OF TRANS-TRANSLATION TAGGING COMPLEX"/>
    <property type="match status" value="1"/>
</dbReference>
<dbReference type="PANTHER" id="PTHR30308:SF2">
    <property type="entry name" value="SSRA-BINDING PROTEIN"/>
    <property type="match status" value="1"/>
</dbReference>
<sequence length="156" mass="18029">MAKEKGIKQVIDNRKARHDYHIKETMEAGLVLVGTEVKSLRLGKGNLKDAYATVKNGEVWLNNFHISPYEKGNRFNHDPLRPKKLLLHKREINRLIGLTKEKGYTLVPLKVYFKNGWAKVELAVAVGKKMYDKREDMAARDAKRAIERAMKERSRT</sequence>
<dbReference type="GO" id="GO:0003723">
    <property type="term" value="F:RNA binding"/>
    <property type="evidence" value="ECO:0007669"/>
    <property type="project" value="UniProtKB-UniRule"/>
</dbReference>
<dbReference type="Gene3D" id="2.40.280.10">
    <property type="match status" value="1"/>
</dbReference>
<dbReference type="CDD" id="cd09294">
    <property type="entry name" value="SmpB"/>
    <property type="match status" value="1"/>
</dbReference>
<protein>
    <recommendedName>
        <fullName evidence="3">SsrA-binding protein</fullName>
    </recommendedName>
    <alternativeName>
        <fullName evidence="3">Small protein B</fullName>
    </alternativeName>
</protein>
<dbReference type="AlphaFoldDB" id="A0A1M5MGQ6"/>
<dbReference type="GO" id="GO:0005829">
    <property type="term" value="C:cytosol"/>
    <property type="evidence" value="ECO:0007669"/>
    <property type="project" value="TreeGrafter"/>
</dbReference>
<dbReference type="InterPro" id="IPR000037">
    <property type="entry name" value="SsrA-bd_prot"/>
</dbReference>
<dbReference type="NCBIfam" id="TIGR00086">
    <property type="entry name" value="smpB"/>
    <property type="match status" value="1"/>
</dbReference>
<dbReference type="HAMAP" id="MF_00023">
    <property type="entry name" value="SmpB"/>
    <property type="match status" value="1"/>
</dbReference>
<evidence type="ECO:0000313" key="4">
    <source>
        <dbReference type="EMBL" id="SHG76528.1"/>
    </source>
</evidence>
<keyword evidence="5" id="KW-1185">Reference proteome</keyword>
<dbReference type="InterPro" id="IPR020081">
    <property type="entry name" value="SsrA-bd_prot_CS"/>
</dbReference>
<evidence type="ECO:0000256" key="1">
    <source>
        <dbReference type="ARBA" id="ARBA00022490"/>
    </source>
</evidence>
<gene>
    <name evidence="3" type="primary">smpB</name>
    <name evidence="4" type="ORF">SAMN02745221_00929</name>
</gene>